<dbReference type="InterPro" id="IPR012340">
    <property type="entry name" value="NA-bd_OB-fold"/>
</dbReference>
<dbReference type="PANTHER" id="PTHR10302:SF27">
    <property type="entry name" value="SINGLE-STRANDED DNA-BINDING PROTEIN"/>
    <property type="match status" value="1"/>
</dbReference>
<organism evidence="5 6">
    <name type="scientific">Nocardia panacis</name>
    <dbReference type="NCBI Taxonomy" id="2340916"/>
    <lineage>
        <taxon>Bacteria</taxon>
        <taxon>Bacillati</taxon>
        <taxon>Actinomycetota</taxon>
        <taxon>Actinomycetes</taxon>
        <taxon>Mycobacteriales</taxon>
        <taxon>Nocardiaceae</taxon>
        <taxon>Nocardia</taxon>
    </lineage>
</organism>
<dbReference type="InterPro" id="IPR000424">
    <property type="entry name" value="Primosome_PriB/ssb"/>
</dbReference>
<keyword evidence="1 2" id="KW-0238">DNA-binding</keyword>
<dbReference type="GO" id="GO:0009295">
    <property type="term" value="C:nucleoid"/>
    <property type="evidence" value="ECO:0007669"/>
    <property type="project" value="TreeGrafter"/>
</dbReference>
<accession>A0A3A4KEF8</accession>
<gene>
    <name evidence="5" type="primary">ssb</name>
    <name evidence="5" type="ORF">D5S18_18795</name>
</gene>
<dbReference type="SUPFAM" id="SSF50249">
    <property type="entry name" value="Nucleic acid-binding proteins"/>
    <property type="match status" value="1"/>
</dbReference>
<protein>
    <recommendedName>
        <fullName evidence="2 3">Single-stranded DNA-binding protein</fullName>
        <shortName evidence="2">SSB</shortName>
    </recommendedName>
</protein>
<name>A0A3A4KEF8_9NOCA</name>
<reference evidence="5 6" key="1">
    <citation type="submission" date="2018-09" db="EMBL/GenBank/DDBJ databases">
        <title>YIM PH21274 draft genome.</title>
        <authorList>
            <person name="Miao C."/>
        </authorList>
    </citation>
    <scope>NUCLEOTIDE SEQUENCE [LARGE SCALE GENOMIC DNA]</scope>
    <source>
        <strain evidence="5 6">YIM PH 21724</strain>
    </source>
</reference>
<dbReference type="CDD" id="cd04496">
    <property type="entry name" value="SSB_OBF"/>
    <property type="match status" value="1"/>
</dbReference>
<sequence>MAGDAFITLIGNLTQDPELRHTRSGKAVTTITVAQNSRFFDRESKQWKDGESMFVRCNIWESMAENAAETLGRGMRVIVYGRLKQRTYETDEGEMRWVTEVLVDEIGPALRYAVADVAKVELRAVVPGAPRDDAAVPSPEPAMAVASGDRPPF</sequence>
<dbReference type="NCBIfam" id="TIGR00621">
    <property type="entry name" value="ssb"/>
    <property type="match status" value="1"/>
</dbReference>
<dbReference type="Proteomes" id="UP000266677">
    <property type="component" value="Unassembled WGS sequence"/>
</dbReference>
<evidence type="ECO:0000313" key="5">
    <source>
        <dbReference type="EMBL" id="RJO74010.1"/>
    </source>
</evidence>
<dbReference type="OrthoDB" id="9809878at2"/>
<evidence type="ECO:0000256" key="1">
    <source>
        <dbReference type="ARBA" id="ARBA00023125"/>
    </source>
</evidence>
<dbReference type="GO" id="GO:0003697">
    <property type="term" value="F:single-stranded DNA binding"/>
    <property type="evidence" value="ECO:0007669"/>
    <property type="project" value="UniProtKB-UniRule"/>
</dbReference>
<proteinExistence type="inferred from homology"/>
<comment type="caution">
    <text evidence="5">The sequence shown here is derived from an EMBL/GenBank/DDBJ whole genome shotgun (WGS) entry which is preliminary data.</text>
</comment>
<keyword evidence="6" id="KW-1185">Reference proteome</keyword>
<evidence type="ECO:0000256" key="4">
    <source>
        <dbReference type="SAM" id="MobiDB-lite"/>
    </source>
</evidence>
<dbReference type="Gene3D" id="2.40.50.140">
    <property type="entry name" value="Nucleic acid-binding proteins"/>
    <property type="match status" value="1"/>
</dbReference>
<dbReference type="InterPro" id="IPR011344">
    <property type="entry name" value="ssDNA-bd"/>
</dbReference>
<comment type="subunit">
    <text evidence="2">Homotetramer.</text>
</comment>
<dbReference type="HAMAP" id="MF_00984">
    <property type="entry name" value="SSB"/>
    <property type="match status" value="1"/>
</dbReference>
<evidence type="ECO:0000256" key="3">
    <source>
        <dbReference type="RuleBase" id="RU000524"/>
    </source>
</evidence>
<dbReference type="EMBL" id="QZFU01000021">
    <property type="protein sequence ID" value="RJO74010.1"/>
    <property type="molecule type" value="Genomic_DNA"/>
</dbReference>
<comment type="caution">
    <text evidence="2">Lacks conserved residue(s) required for the propagation of feature annotation.</text>
</comment>
<dbReference type="RefSeq" id="WP_120042376.1">
    <property type="nucleotide sequence ID" value="NZ_QZFU01000021.1"/>
</dbReference>
<dbReference type="GO" id="GO:0006260">
    <property type="term" value="P:DNA replication"/>
    <property type="evidence" value="ECO:0007669"/>
    <property type="project" value="InterPro"/>
</dbReference>
<dbReference type="PROSITE" id="PS50935">
    <property type="entry name" value="SSB"/>
    <property type="match status" value="1"/>
</dbReference>
<dbReference type="Pfam" id="PF00436">
    <property type="entry name" value="SSB"/>
    <property type="match status" value="1"/>
</dbReference>
<evidence type="ECO:0000313" key="6">
    <source>
        <dbReference type="Proteomes" id="UP000266677"/>
    </source>
</evidence>
<evidence type="ECO:0000256" key="2">
    <source>
        <dbReference type="HAMAP-Rule" id="MF_00984"/>
    </source>
</evidence>
<feature type="region of interest" description="Disordered" evidence="4">
    <location>
        <begin position="130"/>
        <end position="153"/>
    </location>
</feature>
<dbReference type="AlphaFoldDB" id="A0A3A4KEF8"/>
<dbReference type="PANTHER" id="PTHR10302">
    <property type="entry name" value="SINGLE-STRANDED DNA-BINDING PROTEIN"/>
    <property type="match status" value="1"/>
</dbReference>